<dbReference type="Proteomes" id="UP000005239">
    <property type="component" value="Unassembled WGS sequence"/>
</dbReference>
<evidence type="ECO:0000313" key="1">
    <source>
        <dbReference type="EnsemblMetazoa" id="PPA05090.1"/>
    </source>
</evidence>
<keyword evidence="2" id="KW-1185">Reference proteome</keyword>
<protein>
    <submittedName>
        <fullName evidence="1">Uncharacterized protein</fullName>
    </submittedName>
</protein>
<evidence type="ECO:0000313" key="2">
    <source>
        <dbReference type="Proteomes" id="UP000005239"/>
    </source>
</evidence>
<reference evidence="2" key="1">
    <citation type="journal article" date="2008" name="Nat. Genet.">
        <title>The Pristionchus pacificus genome provides a unique perspective on nematode lifestyle and parasitism.</title>
        <authorList>
            <person name="Dieterich C."/>
            <person name="Clifton S.W."/>
            <person name="Schuster L.N."/>
            <person name="Chinwalla A."/>
            <person name="Delehaunty K."/>
            <person name="Dinkelacker I."/>
            <person name="Fulton L."/>
            <person name="Fulton R."/>
            <person name="Godfrey J."/>
            <person name="Minx P."/>
            <person name="Mitreva M."/>
            <person name="Roeseler W."/>
            <person name="Tian H."/>
            <person name="Witte H."/>
            <person name="Yang S.P."/>
            <person name="Wilson R.K."/>
            <person name="Sommer R.J."/>
        </authorList>
    </citation>
    <scope>NUCLEOTIDE SEQUENCE [LARGE SCALE GENOMIC DNA]</scope>
    <source>
        <strain evidence="2">PS312</strain>
    </source>
</reference>
<name>A0A454XZA6_PRIPA</name>
<accession>A0A8R1U586</accession>
<organism evidence="1 2">
    <name type="scientific">Pristionchus pacificus</name>
    <name type="common">Parasitic nematode worm</name>
    <dbReference type="NCBI Taxonomy" id="54126"/>
    <lineage>
        <taxon>Eukaryota</taxon>
        <taxon>Metazoa</taxon>
        <taxon>Ecdysozoa</taxon>
        <taxon>Nematoda</taxon>
        <taxon>Chromadorea</taxon>
        <taxon>Rhabditida</taxon>
        <taxon>Rhabditina</taxon>
        <taxon>Diplogasteromorpha</taxon>
        <taxon>Diplogasteroidea</taxon>
        <taxon>Neodiplogasteridae</taxon>
        <taxon>Pristionchus</taxon>
    </lineage>
</organism>
<dbReference type="AlphaFoldDB" id="A0A454XZA6"/>
<reference evidence="1" key="2">
    <citation type="submission" date="2022-06" db="UniProtKB">
        <authorList>
            <consortium name="EnsemblMetazoa"/>
        </authorList>
    </citation>
    <scope>IDENTIFICATION</scope>
    <source>
        <strain evidence="1">PS312</strain>
    </source>
</reference>
<dbReference type="EnsemblMetazoa" id="PPA05090.1">
    <property type="protein sequence ID" value="PPA05090.1"/>
    <property type="gene ID" value="WBGene00094644"/>
</dbReference>
<proteinExistence type="predicted"/>
<sequence>MRLTLLLLLSIGLVAAAPAARDYEKEAREFFGRAANLGKEGKYGEVFDMFSAKREEFIPGLLKHDQIQKIRKTIVDEFEKKQAPGDFTGKDMSDLIDIAWQGVKYTLKKDELLTKEASKFFDKTPIFPKEISDLKKLIEVSPNFVEYRKKFEALDAPSKASLIKAYPAYGRLDEIQASPVPNYSGCAYGKVFDSIIRNLKGLCTELPGFDECDKLLKAL</sequence>
<accession>A0A454XZA6</accession>
<gene>
    <name evidence="1" type="primary">WBGene00094644</name>
</gene>